<protein>
    <submittedName>
        <fullName evidence="2">Transporter</fullName>
    </submittedName>
</protein>
<sequence length="713" mass="79123">MFNIEKYHKTQVQKYVEHDGEFSDMTNISVNDEESAKKRGQWGSRLQFILTCVGLAVGLGNLWRFNYVLYENGGSAFLIPYIIASMVIGLPMLCFELNFGQFTGSTPAIGQGKLMPAAQGVGWAMAINSAFIGIYYNMVLAWIVIYIFMIVTQQGHKYTSCSNAWNTEFCVSHVENTRCAGNVTAGEVAAFFNKACHYAPNMEAMMQMETNFFANQKKISATEEFYDRFVLERGPSFEDWGQLNWKLLSALTFCWLLIFVVLWKGIKLLGKISLVTSTLPYFVIIAFFFKVRGLDGASEGLDFFLFKPDFSYLLKSSTWLTAATQLCFSFSLGQGAVQSLASYNAKNHNVMTDVLIIGSADMFMSLVGGSVVFQILGFLAKQTGRQVKDVVSSGTALAFVTYPEATSMMAGGQIWALAYFMMLFFLGLGTEICYIEVMVTSFYDNFKSTRPYKIYLSAIICFLFWCCGIPLCFSNGPYIFTILNDFTSSFNLLCVIFLELIIVVLYYGVGNFINDIRCMIGPPTSKLAALIGPTGAFIKYTWMIITPISLLILTGASLLQIMEVKLTYGTGDTTVTLPQIATYIGWFVCLSPFLAIPIFLLVNVVNLKKKGKSLKKLFHPTSSWPTVIRVRKQIEDNQHNDFQGIAGFDAAPMRRSASGEIPTNKLDSALNQSKSSLASKTPTTTSKSTKLTTSTKSLDTKKTAPAKSNTSAK</sequence>
<evidence type="ECO:0000313" key="1">
    <source>
        <dbReference type="Proteomes" id="UP000095286"/>
    </source>
</evidence>
<organism evidence="1 2">
    <name type="scientific">Rhabditophanes sp. KR3021</name>
    <dbReference type="NCBI Taxonomy" id="114890"/>
    <lineage>
        <taxon>Eukaryota</taxon>
        <taxon>Metazoa</taxon>
        <taxon>Ecdysozoa</taxon>
        <taxon>Nematoda</taxon>
        <taxon>Chromadorea</taxon>
        <taxon>Rhabditida</taxon>
        <taxon>Tylenchina</taxon>
        <taxon>Panagrolaimomorpha</taxon>
        <taxon>Strongyloidoidea</taxon>
        <taxon>Alloionematidae</taxon>
        <taxon>Rhabditophanes</taxon>
    </lineage>
</organism>
<dbReference type="Proteomes" id="UP000095286">
    <property type="component" value="Unplaced"/>
</dbReference>
<dbReference type="WBParaSite" id="RSKR_0001038400.1">
    <property type="protein sequence ID" value="RSKR_0001038400.1"/>
    <property type="gene ID" value="RSKR_0001038400"/>
</dbReference>
<evidence type="ECO:0000313" key="2">
    <source>
        <dbReference type="WBParaSite" id="RSKR_0001038400.1"/>
    </source>
</evidence>
<proteinExistence type="predicted"/>
<name>A0AC35UFN0_9BILA</name>
<reference evidence="2" key="1">
    <citation type="submission" date="2016-11" db="UniProtKB">
        <authorList>
            <consortium name="WormBaseParasite"/>
        </authorList>
    </citation>
    <scope>IDENTIFICATION</scope>
    <source>
        <strain evidence="2">KR3021</strain>
    </source>
</reference>
<accession>A0AC35UFN0</accession>